<evidence type="ECO:0000256" key="2">
    <source>
        <dbReference type="ARBA" id="ARBA00022553"/>
    </source>
</evidence>
<dbReference type="InterPro" id="IPR036736">
    <property type="entry name" value="ACP-like_sf"/>
</dbReference>
<dbReference type="PROSITE" id="PS00012">
    <property type="entry name" value="PHOSPHOPANTETHEINE"/>
    <property type="match status" value="1"/>
</dbReference>
<organism evidence="4 5">
    <name type="scientific">Nocardia vinacea</name>
    <dbReference type="NCBI Taxonomy" id="96468"/>
    <lineage>
        <taxon>Bacteria</taxon>
        <taxon>Bacillati</taxon>
        <taxon>Actinomycetota</taxon>
        <taxon>Actinomycetes</taxon>
        <taxon>Mycobacteriales</taxon>
        <taxon>Nocardiaceae</taxon>
        <taxon>Nocardia</taxon>
    </lineage>
</organism>
<evidence type="ECO:0000256" key="1">
    <source>
        <dbReference type="ARBA" id="ARBA00022450"/>
    </source>
</evidence>
<dbReference type="InterPro" id="IPR006162">
    <property type="entry name" value="Ppantetheine_attach_site"/>
</dbReference>
<dbReference type="EMBL" id="CP109441">
    <property type="protein sequence ID" value="WUV43383.1"/>
    <property type="molecule type" value="Genomic_DNA"/>
</dbReference>
<proteinExistence type="predicted"/>
<gene>
    <name evidence="4" type="ORF">OG563_29665</name>
</gene>
<sequence>MDPGWIALIGAAVGAVGASSAAAIAGRSARRVALSQKASDSVQWQREKRRDAYAAFLDAGAQARDELTAIWRLVRSAGLDDTGIRSRLESAHSLTDQVRRASATNFVEGPQSILVPTRRAEENIVIFRRLLEELLLKPPSERNAVEAAGVCLSLEAQIRSDLDRFAASAREVLDAAEHQSVLVDAPSVPPAAAELEWLLARIREFQPEPWPIDVKRPVFETGIDSLALIQIGARARQEFAVDGNGWLISSLAMQSVEDVAGHLAQGRTNGGAA</sequence>
<evidence type="ECO:0000313" key="4">
    <source>
        <dbReference type="EMBL" id="WUV43383.1"/>
    </source>
</evidence>
<evidence type="ECO:0000259" key="3">
    <source>
        <dbReference type="PROSITE" id="PS50075"/>
    </source>
</evidence>
<keyword evidence="1" id="KW-0596">Phosphopantetheine</keyword>
<dbReference type="RefSeq" id="WP_329405857.1">
    <property type="nucleotide sequence ID" value="NZ_CP109441.1"/>
</dbReference>
<keyword evidence="5" id="KW-1185">Reference proteome</keyword>
<protein>
    <submittedName>
        <fullName evidence="4">Acyl carrier protein</fullName>
    </submittedName>
</protein>
<accession>A0ABZ1YK07</accession>
<reference evidence="4" key="1">
    <citation type="submission" date="2022-10" db="EMBL/GenBank/DDBJ databases">
        <title>The complete genomes of actinobacterial strains from the NBC collection.</title>
        <authorList>
            <person name="Joergensen T.S."/>
            <person name="Alvarez Arevalo M."/>
            <person name="Sterndorff E.B."/>
            <person name="Faurdal D."/>
            <person name="Vuksanovic O."/>
            <person name="Mourched A.-S."/>
            <person name="Charusanti P."/>
            <person name="Shaw S."/>
            <person name="Blin K."/>
            <person name="Weber T."/>
        </authorList>
    </citation>
    <scope>NUCLEOTIDE SEQUENCE</scope>
    <source>
        <strain evidence="4">NBC_01482</strain>
    </source>
</reference>
<keyword evidence="2" id="KW-0597">Phosphoprotein</keyword>
<dbReference type="SUPFAM" id="SSF47336">
    <property type="entry name" value="ACP-like"/>
    <property type="match status" value="1"/>
</dbReference>
<evidence type="ECO:0000313" key="5">
    <source>
        <dbReference type="Proteomes" id="UP001432062"/>
    </source>
</evidence>
<feature type="domain" description="Carrier" evidence="3">
    <location>
        <begin position="189"/>
        <end position="267"/>
    </location>
</feature>
<name>A0ABZ1YK07_9NOCA</name>
<dbReference type="Proteomes" id="UP001432062">
    <property type="component" value="Chromosome"/>
</dbReference>
<dbReference type="InterPro" id="IPR009081">
    <property type="entry name" value="PP-bd_ACP"/>
</dbReference>
<dbReference type="PROSITE" id="PS50075">
    <property type="entry name" value="CARRIER"/>
    <property type="match status" value="1"/>
</dbReference>